<organism evidence="1 2">
    <name type="scientific">Hypsibius exemplaris</name>
    <name type="common">Freshwater tardigrade</name>
    <dbReference type="NCBI Taxonomy" id="2072580"/>
    <lineage>
        <taxon>Eukaryota</taxon>
        <taxon>Metazoa</taxon>
        <taxon>Ecdysozoa</taxon>
        <taxon>Tardigrada</taxon>
        <taxon>Eutardigrada</taxon>
        <taxon>Parachela</taxon>
        <taxon>Hypsibioidea</taxon>
        <taxon>Hypsibiidae</taxon>
        <taxon>Hypsibius</taxon>
    </lineage>
</organism>
<name>A0A1W0WLA7_HYPEX</name>
<protein>
    <submittedName>
        <fullName evidence="1">Uncharacterized protein</fullName>
    </submittedName>
</protein>
<dbReference type="EMBL" id="MTYJ01000080">
    <property type="protein sequence ID" value="OQV16000.1"/>
    <property type="molecule type" value="Genomic_DNA"/>
</dbReference>
<dbReference type="Proteomes" id="UP000192578">
    <property type="component" value="Unassembled WGS sequence"/>
</dbReference>
<gene>
    <name evidence="1" type="ORF">BV898_09920</name>
</gene>
<accession>A0A1W0WLA7</accession>
<proteinExistence type="predicted"/>
<dbReference type="AlphaFoldDB" id="A0A1W0WLA7"/>
<evidence type="ECO:0000313" key="2">
    <source>
        <dbReference type="Proteomes" id="UP000192578"/>
    </source>
</evidence>
<keyword evidence="2" id="KW-1185">Reference proteome</keyword>
<sequence length="109" mass="12640">MEESEISISLRHFPRGDIVRAVVRSSKPEQIWDHGAHEVFRLLGMTSVRTLSCSEAPDVCAQFRKMRRVVYEYGSSREQTMRRLFVQDISTTASRLQKAWRISVQVARV</sequence>
<evidence type="ECO:0000313" key="1">
    <source>
        <dbReference type="EMBL" id="OQV16000.1"/>
    </source>
</evidence>
<reference evidence="2" key="1">
    <citation type="submission" date="2017-01" db="EMBL/GenBank/DDBJ databases">
        <title>Comparative genomics of anhydrobiosis in the tardigrade Hypsibius dujardini.</title>
        <authorList>
            <person name="Yoshida Y."/>
            <person name="Koutsovoulos G."/>
            <person name="Laetsch D."/>
            <person name="Stevens L."/>
            <person name="Kumar S."/>
            <person name="Horikawa D."/>
            <person name="Ishino K."/>
            <person name="Komine S."/>
            <person name="Tomita M."/>
            <person name="Blaxter M."/>
            <person name="Arakawa K."/>
        </authorList>
    </citation>
    <scope>NUCLEOTIDE SEQUENCE [LARGE SCALE GENOMIC DNA]</scope>
    <source>
        <strain evidence="2">Z151</strain>
    </source>
</reference>
<comment type="caution">
    <text evidence="1">The sequence shown here is derived from an EMBL/GenBank/DDBJ whole genome shotgun (WGS) entry which is preliminary data.</text>
</comment>